<keyword evidence="3" id="KW-1185">Reference proteome</keyword>
<gene>
    <name evidence="2" type="ORF">GCU69_05995</name>
</gene>
<evidence type="ECO:0000313" key="3">
    <source>
        <dbReference type="Proteomes" id="UP000621266"/>
    </source>
</evidence>
<feature type="compositionally biased region" description="Low complexity" evidence="1">
    <location>
        <begin position="40"/>
        <end position="52"/>
    </location>
</feature>
<accession>A0ABQ7FMV8</accession>
<evidence type="ECO:0000256" key="1">
    <source>
        <dbReference type="SAM" id="MobiDB-lite"/>
    </source>
</evidence>
<organism evidence="2 3">
    <name type="scientific">Streptomyces lycii</name>
    <dbReference type="NCBI Taxonomy" id="2654337"/>
    <lineage>
        <taxon>Bacteria</taxon>
        <taxon>Bacillati</taxon>
        <taxon>Actinomycetota</taxon>
        <taxon>Actinomycetes</taxon>
        <taxon>Kitasatosporales</taxon>
        <taxon>Streptomycetaceae</taxon>
        <taxon>Streptomyces</taxon>
    </lineage>
</organism>
<dbReference type="EMBL" id="WHPN01000136">
    <property type="protein sequence ID" value="KAF4410035.1"/>
    <property type="molecule type" value="Genomic_DNA"/>
</dbReference>
<feature type="region of interest" description="Disordered" evidence="1">
    <location>
        <begin position="26"/>
        <end position="52"/>
    </location>
</feature>
<sequence length="52" mass="5186">MTTTQPEGRSGVAWDELVGAALVGTERRTPPGVPPGQDPAAALLDAAAADTV</sequence>
<comment type="caution">
    <text evidence="2">The sequence shown here is derived from an EMBL/GenBank/DDBJ whole genome shotgun (WGS) entry which is preliminary data.</text>
</comment>
<dbReference type="Proteomes" id="UP000621266">
    <property type="component" value="Unassembled WGS sequence"/>
</dbReference>
<proteinExistence type="predicted"/>
<evidence type="ECO:0000313" key="2">
    <source>
        <dbReference type="EMBL" id="KAF4410035.1"/>
    </source>
</evidence>
<name>A0ABQ7FMV8_9ACTN</name>
<reference evidence="2 3" key="1">
    <citation type="submission" date="2019-10" db="EMBL/GenBank/DDBJ databases">
        <title>Streptomyces tenebrisbrunneis sp.nov., an endogenous actinomycete isolated from of Lycium ruthenicum.</title>
        <authorList>
            <person name="Ma L."/>
        </authorList>
    </citation>
    <scope>NUCLEOTIDE SEQUENCE [LARGE SCALE GENOMIC DNA]</scope>
    <source>
        <strain evidence="2 3">TRM 66187</strain>
    </source>
</reference>
<feature type="non-terminal residue" evidence="2">
    <location>
        <position position="52"/>
    </location>
</feature>
<protein>
    <submittedName>
        <fullName evidence="2">Uncharacterized protein</fullName>
    </submittedName>
</protein>